<sequence>MAYYNKRCIIKTTKREENKEMASADKMIDMIAEAYIKVMGIEKWNSLSDNEKYEAVMTMARDLDKALR</sequence>
<dbReference type="AlphaFoldDB" id="W0FM38"/>
<accession>W0FM38</accession>
<name>W0FM38_9BACT</name>
<protein>
    <submittedName>
        <fullName evidence="1">Uncharacterized protein</fullName>
    </submittedName>
</protein>
<dbReference type="EMBL" id="KC246783">
    <property type="protein sequence ID" value="AHF24065.1"/>
    <property type="molecule type" value="Genomic_DNA"/>
</dbReference>
<organism evidence="1">
    <name type="scientific">uncultured bacterium Contig643</name>
    <dbReference type="NCBI Taxonomy" id="1393602"/>
    <lineage>
        <taxon>Bacteria</taxon>
        <taxon>environmental samples</taxon>
    </lineage>
</organism>
<evidence type="ECO:0000313" key="1">
    <source>
        <dbReference type="EMBL" id="AHF24065.1"/>
    </source>
</evidence>
<reference evidence="1" key="1">
    <citation type="journal article" date="2013" name="PLoS ONE">
        <title>Metagenomic insights into the carbohydrate-active enzymes carried by the microorganisms adhering to solid digesta in the rumen of cows.</title>
        <authorList>
            <person name="Wang L."/>
            <person name="Hatem A."/>
            <person name="Catalyurek U.V."/>
            <person name="Morrison M."/>
            <person name="Yu Z."/>
        </authorList>
    </citation>
    <scope>NUCLEOTIDE SEQUENCE</scope>
</reference>
<proteinExistence type="predicted"/>